<dbReference type="GO" id="GO:0000785">
    <property type="term" value="C:chromatin"/>
    <property type="evidence" value="ECO:0007669"/>
    <property type="project" value="TreeGrafter"/>
</dbReference>
<evidence type="ECO:0000256" key="6">
    <source>
        <dbReference type="ARBA" id="ARBA00022763"/>
    </source>
</evidence>
<dbReference type="GO" id="GO:0005737">
    <property type="term" value="C:cytoplasm"/>
    <property type="evidence" value="ECO:0007669"/>
    <property type="project" value="UniProtKB-SubCell"/>
</dbReference>
<feature type="compositionally biased region" description="Low complexity" evidence="12">
    <location>
        <begin position="573"/>
        <end position="584"/>
    </location>
</feature>
<evidence type="ECO:0000256" key="3">
    <source>
        <dbReference type="ARBA" id="ARBA00009135"/>
    </source>
</evidence>
<dbReference type="GO" id="GO:2000042">
    <property type="term" value="P:negative regulation of double-strand break repair via homologous recombination"/>
    <property type="evidence" value="ECO:0007669"/>
    <property type="project" value="InterPro"/>
</dbReference>
<dbReference type="AlphaFoldDB" id="A0A9D3MCZ8"/>
<keyword evidence="6" id="KW-0227">DNA damage</keyword>
<feature type="compositionally biased region" description="Basic and acidic residues" evidence="12">
    <location>
        <begin position="526"/>
        <end position="535"/>
    </location>
</feature>
<dbReference type="GO" id="GO:0005634">
    <property type="term" value="C:nucleus"/>
    <property type="evidence" value="ECO:0007669"/>
    <property type="project" value="UniProtKB-SubCell"/>
</dbReference>
<dbReference type="GO" id="GO:0006281">
    <property type="term" value="P:DNA repair"/>
    <property type="evidence" value="ECO:0007669"/>
    <property type="project" value="UniProtKB-KW"/>
</dbReference>
<evidence type="ECO:0000256" key="4">
    <source>
        <dbReference type="ARBA" id="ARBA00014320"/>
    </source>
</evidence>
<dbReference type="InterPro" id="IPR027417">
    <property type="entry name" value="P-loop_NTPase"/>
</dbReference>
<keyword evidence="9" id="KW-0539">Nucleus</keyword>
<proteinExistence type="inferred from homology"/>
<dbReference type="SUPFAM" id="SSF52540">
    <property type="entry name" value="P-loop containing nucleoside triphosphate hydrolases"/>
    <property type="match status" value="1"/>
</dbReference>
<dbReference type="GO" id="GO:0003677">
    <property type="term" value="F:DNA binding"/>
    <property type="evidence" value="ECO:0007669"/>
    <property type="project" value="UniProtKB-KW"/>
</dbReference>
<organism evidence="13 14">
    <name type="scientific">Anguilla anguilla</name>
    <name type="common">European freshwater eel</name>
    <name type="synonym">Muraena anguilla</name>
    <dbReference type="NCBI Taxonomy" id="7936"/>
    <lineage>
        <taxon>Eukaryota</taxon>
        <taxon>Metazoa</taxon>
        <taxon>Chordata</taxon>
        <taxon>Craniata</taxon>
        <taxon>Vertebrata</taxon>
        <taxon>Euteleostomi</taxon>
        <taxon>Actinopterygii</taxon>
        <taxon>Neopterygii</taxon>
        <taxon>Teleostei</taxon>
        <taxon>Anguilliformes</taxon>
        <taxon>Anguillidae</taxon>
        <taxon>Anguilla</taxon>
    </lineage>
</organism>
<dbReference type="InterPro" id="IPR038932">
    <property type="entry name" value="PARPBP"/>
</dbReference>
<evidence type="ECO:0000256" key="5">
    <source>
        <dbReference type="ARBA" id="ARBA00022490"/>
    </source>
</evidence>
<gene>
    <name evidence="13" type="ORF">ANANG_G00142560</name>
</gene>
<evidence type="ECO:0000256" key="8">
    <source>
        <dbReference type="ARBA" id="ARBA00023204"/>
    </source>
</evidence>
<reference evidence="13" key="1">
    <citation type="submission" date="2021-01" db="EMBL/GenBank/DDBJ databases">
        <title>A chromosome-scale assembly of European eel, Anguilla anguilla.</title>
        <authorList>
            <person name="Henkel C."/>
            <person name="Jong-Raadsen S.A."/>
            <person name="Dufour S."/>
            <person name="Weltzien F.-A."/>
            <person name="Palstra A.P."/>
            <person name="Pelster B."/>
            <person name="Spaink H.P."/>
            <person name="Van Den Thillart G.E."/>
            <person name="Jansen H."/>
            <person name="Zahm M."/>
            <person name="Klopp C."/>
            <person name="Cedric C."/>
            <person name="Louis A."/>
            <person name="Berthelot C."/>
            <person name="Parey E."/>
            <person name="Roest Crollius H."/>
            <person name="Montfort J."/>
            <person name="Robinson-Rechavi M."/>
            <person name="Bucao C."/>
            <person name="Bouchez O."/>
            <person name="Gislard M."/>
            <person name="Lluch J."/>
            <person name="Milhes M."/>
            <person name="Lampietro C."/>
            <person name="Lopez Roques C."/>
            <person name="Donnadieu C."/>
            <person name="Braasch I."/>
            <person name="Desvignes T."/>
            <person name="Postlethwait J."/>
            <person name="Bobe J."/>
            <person name="Guiguen Y."/>
            <person name="Dirks R."/>
        </authorList>
    </citation>
    <scope>NUCLEOTIDE SEQUENCE</scope>
    <source>
        <strain evidence="13">Tag_6206</strain>
        <tissue evidence="13">Liver</tissue>
    </source>
</reference>
<feature type="region of interest" description="Disordered" evidence="12">
    <location>
        <begin position="508"/>
        <end position="662"/>
    </location>
</feature>
<dbReference type="Proteomes" id="UP001044222">
    <property type="component" value="Chromosome 7"/>
</dbReference>
<comment type="caution">
    <text evidence="13">The sequence shown here is derived from an EMBL/GenBank/DDBJ whole genome shotgun (WGS) entry which is preliminary data.</text>
</comment>
<evidence type="ECO:0000256" key="11">
    <source>
        <dbReference type="ARBA" id="ARBA00032731"/>
    </source>
</evidence>
<evidence type="ECO:0000256" key="9">
    <source>
        <dbReference type="ARBA" id="ARBA00023242"/>
    </source>
</evidence>
<keyword evidence="5" id="KW-0963">Cytoplasm</keyword>
<dbReference type="Gene3D" id="1.10.486.10">
    <property type="entry name" value="PCRA, domain 4"/>
    <property type="match status" value="1"/>
</dbReference>
<name>A0A9D3MCZ8_ANGAN</name>
<feature type="compositionally biased region" description="Low complexity" evidence="12">
    <location>
        <begin position="536"/>
        <end position="545"/>
    </location>
</feature>
<dbReference type="PANTHER" id="PTHR32121:SF0">
    <property type="entry name" value="PCNA-INTERACTING PARTNER"/>
    <property type="match status" value="1"/>
</dbReference>
<feature type="compositionally biased region" description="Polar residues" evidence="12">
    <location>
        <begin position="652"/>
        <end position="662"/>
    </location>
</feature>
<evidence type="ECO:0000313" key="13">
    <source>
        <dbReference type="EMBL" id="KAG5845752.1"/>
    </source>
</evidence>
<dbReference type="EMBL" id="JAFIRN010000007">
    <property type="protein sequence ID" value="KAG5845752.1"/>
    <property type="molecule type" value="Genomic_DNA"/>
</dbReference>
<keyword evidence="8" id="KW-0234">DNA repair</keyword>
<comment type="similarity">
    <text evidence="3">Belongs to the PARI family.</text>
</comment>
<evidence type="ECO:0000256" key="10">
    <source>
        <dbReference type="ARBA" id="ARBA00031632"/>
    </source>
</evidence>
<protein>
    <recommendedName>
        <fullName evidence="4">PCNA-interacting partner</fullName>
    </recommendedName>
    <alternativeName>
        <fullName evidence="10">PARP-1 binding protein</fullName>
    </alternativeName>
    <alternativeName>
        <fullName evidence="11">PARP1-binding protein</fullName>
    </alternativeName>
</protein>
<keyword evidence="7" id="KW-0238">DNA-binding</keyword>
<evidence type="ECO:0000256" key="12">
    <source>
        <dbReference type="SAM" id="MobiDB-lite"/>
    </source>
</evidence>
<sequence>MLQNSSFVIGPLVDFRVIRLPCSYWTEIERPSNLNFQNIIPYCDLAASDLRTYHLHKRTMASLEENLKTVVRIFRRGCHRVLESERTTIHGADGMLTILQLVMAELNKEETGEFGVALSDVIGAWKHLLRDKSCLSTDESPRPVKYDIIRKEYDSFLKQTNTVDLIDVHAMYERLRGDQDPKNPLSNVQLLHFLSGDVETFDENESIPPCPETPSSKPSQCSSQGLKSLFCSYLDLLVNTKNDLALARALDLPNRGLGRVAFTDLKHAARTSSTSLFLAATSFVRAIQLGGRGYAPSESDPLRRHVKGLSDFVHFTDRLEELLGDIPDPSEAGARIVSSIRAALLKGRSSGDPVGGAVEEVAQDLKESIVRIRTAQREEACSTGISPARPRAYAINHATAYGGREAVKLFVALLDEEALAPPCRNKAALLSGELDAFSGTEGTTILMLFRSPEAPTGSSPKPLKLRVQDQLDQTKPTVKRKAVRSQFACTYRDEDPPLNRVLEFPSASQAPTCVHPAPKRTAVPRGGEEEAELKTATDAVTATAAGEITVELEGTDRKAAPRRPALGLRCANPRAAGSGGAPDPASRKGGTRAGGPAGSKARKRKEVDRSDDAENGPPQKTGPTAKAPSSDLPPRAPGRTSNAAKKRKLIAGQTTLTGFLRL</sequence>
<evidence type="ECO:0000256" key="7">
    <source>
        <dbReference type="ARBA" id="ARBA00023125"/>
    </source>
</evidence>
<keyword evidence="14" id="KW-1185">Reference proteome</keyword>
<dbReference type="PANTHER" id="PTHR32121">
    <property type="entry name" value="PCNA-INTERACTING PARTNER"/>
    <property type="match status" value="1"/>
</dbReference>
<evidence type="ECO:0000256" key="2">
    <source>
        <dbReference type="ARBA" id="ARBA00004496"/>
    </source>
</evidence>
<evidence type="ECO:0000313" key="14">
    <source>
        <dbReference type="Proteomes" id="UP001044222"/>
    </source>
</evidence>
<accession>A0A9D3MCZ8</accession>
<comment type="subcellular location">
    <subcellularLocation>
        <location evidence="2">Cytoplasm</location>
    </subcellularLocation>
    <subcellularLocation>
        <location evidence="1">Nucleus</location>
    </subcellularLocation>
</comment>
<evidence type="ECO:0000256" key="1">
    <source>
        <dbReference type="ARBA" id="ARBA00004123"/>
    </source>
</evidence>